<dbReference type="EMBL" id="WPIK01000014">
    <property type="protein sequence ID" value="MVN22844.1"/>
    <property type="molecule type" value="Genomic_DNA"/>
</dbReference>
<dbReference type="NCBIfam" id="TIGR00341">
    <property type="entry name" value="TIGR00341 family protein"/>
    <property type="match status" value="1"/>
</dbReference>
<evidence type="ECO:0000313" key="2">
    <source>
        <dbReference type="EMBL" id="MVN22844.1"/>
    </source>
</evidence>
<evidence type="ECO:0000256" key="1">
    <source>
        <dbReference type="SAM" id="Phobius"/>
    </source>
</evidence>
<keyword evidence="1" id="KW-0812">Transmembrane</keyword>
<dbReference type="Pfam" id="PF04087">
    <property type="entry name" value="DUF389"/>
    <property type="match status" value="1"/>
</dbReference>
<dbReference type="PANTHER" id="PTHR20992">
    <property type="entry name" value="AT15442P-RELATED"/>
    <property type="match status" value="1"/>
</dbReference>
<feature type="transmembrane region" description="Helical" evidence="1">
    <location>
        <begin position="186"/>
        <end position="210"/>
    </location>
</feature>
<dbReference type="Proteomes" id="UP000462014">
    <property type="component" value="Unassembled WGS sequence"/>
</dbReference>
<keyword evidence="1" id="KW-0472">Membrane</keyword>
<feature type="transmembrane region" description="Helical" evidence="1">
    <location>
        <begin position="135"/>
        <end position="153"/>
    </location>
</feature>
<feature type="transmembrane region" description="Helical" evidence="1">
    <location>
        <begin position="230"/>
        <end position="250"/>
    </location>
</feature>
<dbReference type="InterPro" id="IPR005240">
    <property type="entry name" value="DUF389"/>
</dbReference>
<keyword evidence="1" id="KW-1133">Transmembrane helix</keyword>
<evidence type="ECO:0000313" key="3">
    <source>
        <dbReference type="Proteomes" id="UP000462014"/>
    </source>
</evidence>
<keyword evidence="3" id="KW-1185">Reference proteome</keyword>
<protein>
    <submittedName>
        <fullName evidence="2">TIGR00341 family protein</fullName>
    </submittedName>
</protein>
<reference evidence="2 3" key="1">
    <citation type="submission" date="2019-12" db="EMBL/GenBank/DDBJ databases">
        <title>Mucilaginibacter sp. HMF7410 genome sequencing and assembly.</title>
        <authorList>
            <person name="Kang H."/>
            <person name="Cha I."/>
            <person name="Kim H."/>
            <person name="Joh K."/>
        </authorList>
    </citation>
    <scope>NUCLEOTIDE SEQUENCE [LARGE SCALE GENOMIC DNA]</scope>
    <source>
        <strain evidence="2 3">HMF7410</strain>
    </source>
</reference>
<accession>A0A7K1SZU7</accession>
<proteinExistence type="predicted"/>
<feature type="transmembrane region" description="Helical" evidence="1">
    <location>
        <begin position="99"/>
        <end position="115"/>
    </location>
</feature>
<dbReference type="RefSeq" id="WP_157568495.1">
    <property type="nucleotide sequence ID" value="NZ_WPIK01000014.1"/>
</dbReference>
<sequence length="449" mass="49834">MNKVLQSIKEFLADHFNLKDDQADESVIIDSIRKNIEFKGVNLWTLIFAIFIASIGLNVNSTAVIIGAMLISPIMGPIMGVGLGIGINDLELVKKGARSLLLATLIGIITSAIYFSITPLHEAQSELLARTSPSVWDVFIALFGGLAGMVAASRKEKTNVIPGVAIATALIPPLCTAGYGLAIGNWYYVLGALYLYFINSVFIAIATYLISRYLKITKKQFEDIKVEKRVTYYMIIIVIITFLPSIFLAYKIVNKNIFESNAQKFIEEQFVFPNTQVVTKSFVYNNPDKSINVLLFGEQLSKNKIASLNKDLTKYNLKDTKLSIVQGLNARKQIDLNQIKTSILQEVYAKEANGDTTHQINKKVAVPPASEKILSPDSAVLKELKVLYPNIQNFGVGKMIIHHINKSATDTVEMAIAGFKPKFSPKKTHKLQSLLRARYQSDNLKLVVQ</sequence>
<organism evidence="2 3">
    <name type="scientific">Mucilaginibacter arboris</name>
    <dbReference type="NCBI Taxonomy" id="2682090"/>
    <lineage>
        <taxon>Bacteria</taxon>
        <taxon>Pseudomonadati</taxon>
        <taxon>Bacteroidota</taxon>
        <taxon>Sphingobacteriia</taxon>
        <taxon>Sphingobacteriales</taxon>
        <taxon>Sphingobacteriaceae</taxon>
        <taxon>Mucilaginibacter</taxon>
    </lineage>
</organism>
<feature type="transmembrane region" description="Helical" evidence="1">
    <location>
        <begin position="160"/>
        <end position="180"/>
    </location>
</feature>
<name>A0A7K1SZU7_9SPHI</name>
<dbReference type="AlphaFoldDB" id="A0A7K1SZU7"/>
<gene>
    <name evidence="2" type="ORF">GO621_15055</name>
</gene>
<comment type="caution">
    <text evidence="2">The sequence shown here is derived from an EMBL/GenBank/DDBJ whole genome shotgun (WGS) entry which is preliminary data.</text>
</comment>
<feature type="transmembrane region" description="Helical" evidence="1">
    <location>
        <begin position="41"/>
        <end position="59"/>
    </location>
</feature>
<feature type="transmembrane region" description="Helical" evidence="1">
    <location>
        <begin position="65"/>
        <end position="87"/>
    </location>
</feature>
<dbReference type="PANTHER" id="PTHR20992:SF9">
    <property type="entry name" value="AT15442P-RELATED"/>
    <property type="match status" value="1"/>
</dbReference>